<organism evidence="7 8">
    <name type="scientific">Candidatus Dormiibacter inghamiae</name>
    <dbReference type="NCBI Taxonomy" id="3127013"/>
    <lineage>
        <taxon>Bacteria</taxon>
        <taxon>Bacillati</taxon>
        <taxon>Candidatus Dormiibacterota</taxon>
        <taxon>Candidatus Dormibacteria</taxon>
        <taxon>Candidatus Dormibacterales</taxon>
        <taxon>Candidatus Dormibacteraceae</taxon>
        <taxon>Candidatus Dormiibacter</taxon>
    </lineage>
</organism>
<proteinExistence type="inferred from homology"/>
<evidence type="ECO:0000256" key="4">
    <source>
        <dbReference type="ARBA" id="ARBA00022777"/>
    </source>
</evidence>
<dbReference type="RefSeq" id="WP_338175958.1">
    <property type="nucleotide sequence ID" value="NZ_JAEKNQ010000001.1"/>
</dbReference>
<dbReference type="AlphaFoldDB" id="A0A934K4L7"/>
<keyword evidence="3" id="KW-0547">Nucleotide-binding</keyword>
<keyword evidence="2" id="KW-0808">Transferase</keyword>
<evidence type="ECO:0000256" key="5">
    <source>
        <dbReference type="ARBA" id="ARBA00022840"/>
    </source>
</evidence>
<evidence type="ECO:0000256" key="2">
    <source>
        <dbReference type="ARBA" id="ARBA00022679"/>
    </source>
</evidence>
<dbReference type="InterPro" id="IPR050306">
    <property type="entry name" value="PfkB_Carbo_kinase"/>
</dbReference>
<keyword evidence="4 7" id="KW-0418">Kinase</keyword>
<evidence type="ECO:0000259" key="6">
    <source>
        <dbReference type="Pfam" id="PF00294"/>
    </source>
</evidence>
<dbReference type="Pfam" id="PF00294">
    <property type="entry name" value="PfkB"/>
    <property type="match status" value="1"/>
</dbReference>
<sequence>MLVCGEALIDLAETAAGRYTARPAGSPFNVAIACARLTVPVAYFGRLSTDHFGSRLRAVLTDEGIDLRYVLSGNEPTPLAFVHLVAGQEPDYTFYVQGTVDHKFGPADLPVTLSREVTVLHFGSLSLVLEPGASALEELLRRESAHRFISLDPNVRPTLIPDRATYVRRLSSWLPHLDLVKASEADLAWLHPEETAEAVAQRWLAAGPRLIVVTLGSRGAIAITSGQSVFRAAPRIEVVDTVGAGDSLMAGLLAALGSEGALQKGALHRLADSDLARMLDHALQVAAITCSRLGADPPHYHELGPPAPTPDG</sequence>
<protein>
    <submittedName>
        <fullName evidence="7">Carbohydrate kinase</fullName>
    </submittedName>
</protein>
<dbReference type="GO" id="GO:0005524">
    <property type="term" value="F:ATP binding"/>
    <property type="evidence" value="ECO:0007669"/>
    <property type="project" value="UniProtKB-KW"/>
</dbReference>
<dbReference type="CDD" id="cd01167">
    <property type="entry name" value="bac_FRK"/>
    <property type="match status" value="1"/>
</dbReference>
<dbReference type="PROSITE" id="PS00584">
    <property type="entry name" value="PFKB_KINASES_2"/>
    <property type="match status" value="1"/>
</dbReference>
<name>A0A934K4L7_9BACT</name>
<dbReference type="EMBL" id="JAEKNQ010000001">
    <property type="protein sequence ID" value="MBJ7601586.1"/>
    <property type="molecule type" value="Genomic_DNA"/>
</dbReference>
<dbReference type="InterPro" id="IPR029056">
    <property type="entry name" value="Ribokinase-like"/>
</dbReference>
<dbReference type="GO" id="GO:0016301">
    <property type="term" value="F:kinase activity"/>
    <property type="evidence" value="ECO:0007669"/>
    <property type="project" value="UniProtKB-KW"/>
</dbReference>
<dbReference type="PANTHER" id="PTHR43085">
    <property type="entry name" value="HEXOKINASE FAMILY MEMBER"/>
    <property type="match status" value="1"/>
</dbReference>
<evidence type="ECO:0000256" key="3">
    <source>
        <dbReference type="ARBA" id="ARBA00022741"/>
    </source>
</evidence>
<dbReference type="PANTHER" id="PTHR43085:SF1">
    <property type="entry name" value="PSEUDOURIDINE KINASE-RELATED"/>
    <property type="match status" value="1"/>
</dbReference>
<dbReference type="InterPro" id="IPR011611">
    <property type="entry name" value="PfkB_dom"/>
</dbReference>
<dbReference type="Proteomes" id="UP000620075">
    <property type="component" value="Unassembled WGS sequence"/>
</dbReference>
<comment type="caution">
    <text evidence="7">The sequence shown here is derived from an EMBL/GenBank/DDBJ whole genome shotgun (WGS) entry which is preliminary data.</text>
</comment>
<dbReference type="SUPFAM" id="SSF53613">
    <property type="entry name" value="Ribokinase-like"/>
    <property type="match status" value="1"/>
</dbReference>
<evidence type="ECO:0000313" key="8">
    <source>
        <dbReference type="Proteomes" id="UP000620075"/>
    </source>
</evidence>
<feature type="domain" description="Carbohydrate kinase PfkB" evidence="6">
    <location>
        <begin position="3"/>
        <end position="297"/>
    </location>
</feature>
<keyword evidence="5" id="KW-0067">ATP-binding</keyword>
<dbReference type="InterPro" id="IPR002173">
    <property type="entry name" value="Carboh/pur_kinase_PfkB_CS"/>
</dbReference>
<evidence type="ECO:0000256" key="1">
    <source>
        <dbReference type="ARBA" id="ARBA00010688"/>
    </source>
</evidence>
<comment type="similarity">
    <text evidence="1">Belongs to the carbohydrate kinase PfkB family.</text>
</comment>
<gene>
    <name evidence="7" type="ORF">JF888_00055</name>
</gene>
<reference evidence="7 8" key="1">
    <citation type="submission" date="2020-10" db="EMBL/GenBank/DDBJ databases">
        <title>Ca. Dormibacterota MAGs.</title>
        <authorList>
            <person name="Montgomery K."/>
        </authorList>
    </citation>
    <scope>NUCLEOTIDE SEQUENCE [LARGE SCALE GENOMIC DNA]</scope>
    <source>
        <strain evidence="7">SC8811_S16_3</strain>
    </source>
</reference>
<evidence type="ECO:0000313" key="7">
    <source>
        <dbReference type="EMBL" id="MBJ7601586.1"/>
    </source>
</evidence>
<accession>A0A934K4L7</accession>
<dbReference type="Gene3D" id="3.40.1190.20">
    <property type="match status" value="1"/>
</dbReference>